<dbReference type="OrthoDB" id="9809338at2"/>
<evidence type="ECO:0000256" key="2">
    <source>
        <dbReference type="ARBA" id="ARBA00023125"/>
    </source>
</evidence>
<dbReference type="EMBL" id="FNDD01000019">
    <property type="protein sequence ID" value="SDH56009.1"/>
    <property type="molecule type" value="Genomic_DNA"/>
</dbReference>
<keyword evidence="6" id="KW-1185">Reference proteome</keyword>
<dbReference type="SUPFAM" id="SSF51215">
    <property type="entry name" value="Regulatory protein AraC"/>
    <property type="match status" value="1"/>
</dbReference>
<organism evidence="5 6">
    <name type="scientific">Vibrio xiamenensis</name>
    <dbReference type="NCBI Taxonomy" id="861298"/>
    <lineage>
        <taxon>Bacteria</taxon>
        <taxon>Pseudomonadati</taxon>
        <taxon>Pseudomonadota</taxon>
        <taxon>Gammaproteobacteria</taxon>
        <taxon>Vibrionales</taxon>
        <taxon>Vibrionaceae</taxon>
        <taxon>Vibrio</taxon>
    </lineage>
</organism>
<proteinExistence type="predicted"/>
<keyword evidence="1" id="KW-0805">Transcription regulation</keyword>
<evidence type="ECO:0000313" key="6">
    <source>
        <dbReference type="Proteomes" id="UP000198854"/>
    </source>
</evidence>
<evidence type="ECO:0000256" key="3">
    <source>
        <dbReference type="ARBA" id="ARBA00023163"/>
    </source>
</evidence>
<reference evidence="5 6" key="1">
    <citation type="submission" date="2016-10" db="EMBL/GenBank/DDBJ databases">
        <authorList>
            <person name="de Groot N.N."/>
        </authorList>
    </citation>
    <scope>NUCLEOTIDE SEQUENCE [LARGE SCALE GENOMIC DNA]</scope>
    <source>
        <strain evidence="5 6">CGMCC 1.10228</strain>
    </source>
</reference>
<evidence type="ECO:0000256" key="1">
    <source>
        <dbReference type="ARBA" id="ARBA00023015"/>
    </source>
</evidence>
<evidence type="ECO:0000313" key="5">
    <source>
        <dbReference type="EMBL" id="SDH56009.1"/>
    </source>
</evidence>
<accession>A0A1G8DEY1</accession>
<dbReference type="Gene3D" id="1.10.10.60">
    <property type="entry name" value="Homeodomain-like"/>
    <property type="match status" value="1"/>
</dbReference>
<dbReference type="PROSITE" id="PS01124">
    <property type="entry name" value="HTH_ARAC_FAMILY_2"/>
    <property type="match status" value="1"/>
</dbReference>
<dbReference type="Proteomes" id="UP000198854">
    <property type="component" value="Unassembled WGS sequence"/>
</dbReference>
<dbReference type="PANTHER" id="PTHR46796:SF11">
    <property type="entry name" value="TRANSCRIPTIONAL REGULATOR-RELATED"/>
    <property type="match status" value="1"/>
</dbReference>
<dbReference type="InterPro" id="IPR037923">
    <property type="entry name" value="HTH-like"/>
</dbReference>
<dbReference type="GO" id="GO:0003700">
    <property type="term" value="F:DNA-binding transcription factor activity"/>
    <property type="evidence" value="ECO:0007669"/>
    <property type="project" value="InterPro"/>
</dbReference>
<dbReference type="InterPro" id="IPR003313">
    <property type="entry name" value="AraC-bd"/>
</dbReference>
<dbReference type="InterPro" id="IPR009057">
    <property type="entry name" value="Homeodomain-like_sf"/>
</dbReference>
<dbReference type="GO" id="GO:0043565">
    <property type="term" value="F:sequence-specific DNA binding"/>
    <property type="evidence" value="ECO:0007669"/>
    <property type="project" value="InterPro"/>
</dbReference>
<evidence type="ECO:0000259" key="4">
    <source>
        <dbReference type="PROSITE" id="PS01124"/>
    </source>
</evidence>
<keyword evidence="2 5" id="KW-0238">DNA-binding</keyword>
<dbReference type="InterPro" id="IPR018060">
    <property type="entry name" value="HTH_AraC"/>
</dbReference>
<keyword evidence="3" id="KW-0804">Transcription</keyword>
<dbReference type="Pfam" id="PF02311">
    <property type="entry name" value="AraC_binding"/>
    <property type="match status" value="1"/>
</dbReference>
<dbReference type="SUPFAM" id="SSF46689">
    <property type="entry name" value="Homeodomain-like"/>
    <property type="match status" value="2"/>
</dbReference>
<gene>
    <name evidence="5" type="ORF">SAMN04488136_11986</name>
</gene>
<dbReference type="STRING" id="861298.SAMN04488136_11986"/>
<dbReference type="SMART" id="SM00342">
    <property type="entry name" value="HTH_ARAC"/>
    <property type="match status" value="1"/>
</dbReference>
<protein>
    <submittedName>
        <fullName evidence="5">AraC-type DNA-binding protein</fullName>
    </submittedName>
</protein>
<dbReference type="RefSeq" id="WP_093275894.1">
    <property type="nucleotide sequence ID" value="NZ_FNDD01000019.1"/>
</dbReference>
<dbReference type="PANTHER" id="PTHR46796">
    <property type="entry name" value="HTH-TYPE TRANSCRIPTIONAL ACTIVATOR RHAS-RELATED"/>
    <property type="match status" value="1"/>
</dbReference>
<feature type="domain" description="HTH araC/xylS-type" evidence="4">
    <location>
        <begin position="171"/>
        <end position="268"/>
    </location>
</feature>
<name>A0A1G8DEY1_9VIBR</name>
<dbReference type="Gene3D" id="2.60.120.10">
    <property type="entry name" value="Jelly Rolls"/>
    <property type="match status" value="1"/>
</dbReference>
<dbReference type="Pfam" id="PF12833">
    <property type="entry name" value="HTH_18"/>
    <property type="match status" value="1"/>
</dbReference>
<dbReference type="InterPro" id="IPR014710">
    <property type="entry name" value="RmlC-like_jellyroll"/>
</dbReference>
<sequence>MPHDKVNYYATAHQALHLIEADYQAFAFSRHYHLDFHIGLMIRGEQTFQFQGRQHRVGPGEMILMPPDELHDGRAALDRGYQVRVFSIEPHWLSDLADLKQNGEIIDFKRLIVSDPQLFSQLVNLHQLLAADNLSALAKDCLPFEGLNTLFDRFGSRIRKPNYALGSRSITTLKEYLLANLDQAIRLPELAKLCDLSLTQFQRHFKATMHISPHAWLARLRMEQSFKLLKAGQYGTDVAHAVGFYDQAHFSKAFKSCYGISPSQLQRR</sequence>
<dbReference type="AlphaFoldDB" id="A0A1G8DEY1"/>
<dbReference type="InterPro" id="IPR050204">
    <property type="entry name" value="AraC_XylS_family_regulators"/>
</dbReference>